<evidence type="ECO:0000313" key="1">
    <source>
        <dbReference type="EMBL" id="AVO35651.1"/>
    </source>
</evidence>
<gene>
    <name evidence="1" type="ORF">C6570_16545</name>
</gene>
<dbReference type="EMBL" id="CP027666">
    <property type="protein sequence ID" value="AVO35651.1"/>
    <property type="molecule type" value="Genomic_DNA"/>
</dbReference>
<accession>A0A2S0MIT1</accession>
<organism evidence="1 2">
    <name type="scientific">Ottowia oryzae</name>
    <dbReference type="NCBI Taxonomy" id="2109914"/>
    <lineage>
        <taxon>Bacteria</taxon>
        <taxon>Pseudomonadati</taxon>
        <taxon>Pseudomonadota</taxon>
        <taxon>Betaproteobacteria</taxon>
        <taxon>Burkholderiales</taxon>
        <taxon>Comamonadaceae</taxon>
        <taxon>Ottowia</taxon>
    </lineage>
</organism>
<dbReference type="AlphaFoldDB" id="A0A2S0MIT1"/>
<name>A0A2S0MIT1_9BURK</name>
<keyword evidence="2" id="KW-1185">Reference proteome</keyword>
<evidence type="ECO:0000313" key="2">
    <source>
        <dbReference type="Proteomes" id="UP000239709"/>
    </source>
</evidence>
<dbReference type="KEGG" id="otk:C6570_16545"/>
<sequence length="165" mass="16876">MNISSGAIQSQNFATISCTVIGSGGASWRGGKVMMVLSEANSAGSNPVLVSQNLDTGDTLANDTWNGPYIYNGQTLQGLSTATVQALLRLPGSPNDAALLLAALPGQRVCVRSSEVSGGDTLRAVALSITDVTANFTQVFGKSEAKAKAAAPLNLYSAVEATNAR</sequence>
<reference evidence="1 2" key="1">
    <citation type="submission" date="2018-03" db="EMBL/GenBank/DDBJ databases">
        <title>Genome sequencing of Ottowia sp.</title>
        <authorList>
            <person name="Kim S.-J."/>
            <person name="Heo J."/>
            <person name="Kwon S.-W."/>
        </authorList>
    </citation>
    <scope>NUCLEOTIDE SEQUENCE [LARGE SCALE GENOMIC DNA]</scope>
    <source>
        <strain evidence="1 2">KADR8-3</strain>
    </source>
</reference>
<proteinExistence type="predicted"/>
<dbReference type="Proteomes" id="UP000239709">
    <property type="component" value="Chromosome"/>
</dbReference>
<protein>
    <submittedName>
        <fullName evidence="1">Uncharacterized protein</fullName>
    </submittedName>
</protein>